<dbReference type="AlphaFoldDB" id="A0A2A4B1W0"/>
<proteinExistence type="predicted"/>
<organism evidence="1 2">
    <name type="scientific">Sphingomonas spermidinifaciens</name>
    <dbReference type="NCBI Taxonomy" id="1141889"/>
    <lineage>
        <taxon>Bacteria</taxon>
        <taxon>Pseudomonadati</taxon>
        <taxon>Pseudomonadota</taxon>
        <taxon>Alphaproteobacteria</taxon>
        <taxon>Sphingomonadales</taxon>
        <taxon>Sphingomonadaceae</taxon>
        <taxon>Sphingomonas</taxon>
    </lineage>
</organism>
<sequence>MLADSALVAALEEAAALGVAVSLCPTGLADAAIDPPPVPEAERYGLVTLLAELEDDARLLVI</sequence>
<keyword evidence="2" id="KW-1185">Reference proteome</keyword>
<name>A0A2A4B1W0_9SPHN</name>
<evidence type="ECO:0000313" key="2">
    <source>
        <dbReference type="Proteomes" id="UP000218366"/>
    </source>
</evidence>
<dbReference type="Proteomes" id="UP000218366">
    <property type="component" value="Unassembled WGS sequence"/>
</dbReference>
<protein>
    <recommendedName>
        <fullName evidence="3">Peroxiredoxin</fullName>
    </recommendedName>
</protein>
<accession>A0A2A4B1W0</accession>
<reference evidence="1 2" key="1">
    <citation type="submission" date="2017-09" db="EMBL/GenBank/DDBJ databases">
        <title>Sphingomonas spermidinifaciens 9NM-10, whole genome shotgun sequence.</title>
        <authorList>
            <person name="Feng G."/>
            <person name="Zhu H."/>
        </authorList>
    </citation>
    <scope>NUCLEOTIDE SEQUENCE [LARGE SCALE GENOMIC DNA]</scope>
    <source>
        <strain evidence="1 2">9NM-10</strain>
    </source>
</reference>
<dbReference type="EMBL" id="NWMW01000003">
    <property type="protein sequence ID" value="PCD01674.1"/>
    <property type="molecule type" value="Genomic_DNA"/>
</dbReference>
<evidence type="ECO:0008006" key="3">
    <source>
        <dbReference type="Google" id="ProtNLM"/>
    </source>
</evidence>
<gene>
    <name evidence="1" type="ORF">COC42_16280</name>
</gene>
<comment type="caution">
    <text evidence="1">The sequence shown here is derived from an EMBL/GenBank/DDBJ whole genome shotgun (WGS) entry which is preliminary data.</text>
</comment>
<evidence type="ECO:0000313" key="1">
    <source>
        <dbReference type="EMBL" id="PCD01674.1"/>
    </source>
</evidence>